<feature type="compositionally biased region" description="Polar residues" evidence="1">
    <location>
        <begin position="53"/>
        <end position="64"/>
    </location>
</feature>
<evidence type="ECO:0000256" key="1">
    <source>
        <dbReference type="SAM" id="MobiDB-lite"/>
    </source>
</evidence>
<dbReference type="Gene3D" id="3.30.70.330">
    <property type="match status" value="1"/>
</dbReference>
<name>A0AAN6Y9I0_9PEZI</name>
<dbReference type="Proteomes" id="UP001301769">
    <property type="component" value="Unassembled WGS sequence"/>
</dbReference>
<dbReference type="InterPro" id="IPR012677">
    <property type="entry name" value="Nucleotide-bd_a/b_plait_sf"/>
</dbReference>
<dbReference type="GO" id="GO:0003676">
    <property type="term" value="F:nucleic acid binding"/>
    <property type="evidence" value="ECO:0007669"/>
    <property type="project" value="InterPro"/>
</dbReference>
<evidence type="ECO:0008006" key="4">
    <source>
        <dbReference type="Google" id="ProtNLM"/>
    </source>
</evidence>
<evidence type="ECO:0000313" key="2">
    <source>
        <dbReference type="EMBL" id="KAK4212567.1"/>
    </source>
</evidence>
<protein>
    <recommendedName>
        <fullName evidence="4">RRM domain-containing protein</fullName>
    </recommendedName>
</protein>
<comment type="caution">
    <text evidence="2">The sequence shown here is derived from an EMBL/GenBank/DDBJ whole genome shotgun (WGS) entry which is preliminary data.</text>
</comment>
<proteinExistence type="predicted"/>
<sequence length="260" mass="28730">MYKNGQSSRQAWDMSWSQGNGGSNESSQGSEGNNWSQGSGDSNGSQGSRDNNWPQGSGSSNNSFQCATRMNTVLVTNIQPQTTLKELLEKIAIAGPFGKLYSAHLRPVSNPRQDPTSRALITFFSKEAVVHFLAYVCNQGICTKGRPIRAAETETPAPETIEPEGPRDSRVVILQGYTLEEGSSCRSYITTYADANLLVRALAPAKTNRAYYGRDPIEAGVRTGYDYMKSIPGDLHIEVYIVKWFYEENQEEDSEDYLCP</sequence>
<feature type="region of interest" description="Disordered" evidence="1">
    <location>
        <begin position="1"/>
        <end position="64"/>
    </location>
</feature>
<keyword evidence="3" id="KW-1185">Reference proteome</keyword>
<feature type="compositionally biased region" description="Polar residues" evidence="1">
    <location>
        <begin position="1"/>
        <end position="10"/>
    </location>
</feature>
<dbReference type="EMBL" id="MU858125">
    <property type="protein sequence ID" value="KAK4212567.1"/>
    <property type="molecule type" value="Genomic_DNA"/>
</dbReference>
<reference evidence="2" key="2">
    <citation type="submission" date="2023-05" db="EMBL/GenBank/DDBJ databases">
        <authorList>
            <consortium name="Lawrence Berkeley National Laboratory"/>
            <person name="Steindorff A."/>
            <person name="Hensen N."/>
            <person name="Bonometti L."/>
            <person name="Westerberg I."/>
            <person name="Brannstrom I.O."/>
            <person name="Guillou S."/>
            <person name="Cros-Aarteil S."/>
            <person name="Calhoun S."/>
            <person name="Haridas S."/>
            <person name="Kuo A."/>
            <person name="Mondo S."/>
            <person name="Pangilinan J."/>
            <person name="Riley R."/>
            <person name="Labutti K."/>
            <person name="Andreopoulos B."/>
            <person name="Lipzen A."/>
            <person name="Chen C."/>
            <person name="Yanf M."/>
            <person name="Daum C."/>
            <person name="Ng V."/>
            <person name="Clum A."/>
            <person name="Ohm R."/>
            <person name="Martin F."/>
            <person name="Silar P."/>
            <person name="Natvig D."/>
            <person name="Lalanne C."/>
            <person name="Gautier V."/>
            <person name="Ament-Velasquez S.L."/>
            <person name="Kruys A."/>
            <person name="Hutchinson M.I."/>
            <person name="Powell A.J."/>
            <person name="Barry K."/>
            <person name="Miller A.N."/>
            <person name="Grigoriev I.V."/>
            <person name="Debuchy R."/>
            <person name="Gladieux P."/>
            <person name="Thoren M.H."/>
            <person name="Johannesson H."/>
        </authorList>
    </citation>
    <scope>NUCLEOTIDE SEQUENCE</scope>
    <source>
        <strain evidence="2">PSN293</strain>
    </source>
</reference>
<organism evidence="2 3">
    <name type="scientific">Rhypophila decipiens</name>
    <dbReference type="NCBI Taxonomy" id="261697"/>
    <lineage>
        <taxon>Eukaryota</taxon>
        <taxon>Fungi</taxon>
        <taxon>Dikarya</taxon>
        <taxon>Ascomycota</taxon>
        <taxon>Pezizomycotina</taxon>
        <taxon>Sordariomycetes</taxon>
        <taxon>Sordariomycetidae</taxon>
        <taxon>Sordariales</taxon>
        <taxon>Naviculisporaceae</taxon>
        <taxon>Rhypophila</taxon>
    </lineage>
</organism>
<evidence type="ECO:0000313" key="3">
    <source>
        <dbReference type="Proteomes" id="UP001301769"/>
    </source>
</evidence>
<gene>
    <name evidence="2" type="ORF">QBC37DRAFT_374975</name>
</gene>
<accession>A0AAN6Y9I0</accession>
<dbReference type="SUPFAM" id="SSF54928">
    <property type="entry name" value="RNA-binding domain, RBD"/>
    <property type="match status" value="1"/>
</dbReference>
<dbReference type="AlphaFoldDB" id="A0AAN6Y9I0"/>
<feature type="compositionally biased region" description="Low complexity" evidence="1">
    <location>
        <begin position="15"/>
        <end position="52"/>
    </location>
</feature>
<reference evidence="2" key="1">
    <citation type="journal article" date="2023" name="Mol. Phylogenet. Evol.">
        <title>Genome-scale phylogeny and comparative genomics of the fungal order Sordariales.</title>
        <authorList>
            <person name="Hensen N."/>
            <person name="Bonometti L."/>
            <person name="Westerberg I."/>
            <person name="Brannstrom I.O."/>
            <person name="Guillou S."/>
            <person name="Cros-Aarteil S."/>
            <person name="Calhoun S."/>
            <person name="Haridas S."/>
            <person name="Kuo A."/>
            <person name="Mondo S."/>
            <person name="Pangilinan J."/>
            <person name="Riley R."/>
            <person name="LaButti K."/>
            <person name="Andreopoulos B."/>
            <person name="Lipzen A."/>
            <person name="Chen C."/>
            <person name="Yan M."/>
            <person name="Daum C."/>
            <person name="Ng V."/>
            <person name="Clum A."/>
            <person name="Steindorff A."/>
            <person name="Ohm R.A."/>
            <person name="Martin F."/>
            <person name="Silar P."/>
            <person name="Natvig D.O."/>
            <person name="Lalanne C."/>
            <person name="Gautier V."/>
            <person name="Ament-Velasquez S.L."/>
            <person name="Kruys A."/>
            <person name="Hutchinson M.I."/>
            <person name="Powell A.J."/>
            <person name="Barry K."/>
            <person name="Miller A.N."/>
            <person name="Grigoriev I.V."/>
            <person name="Debuchy R."/>
            <person name="Gladieux P."/>
            <person name="Hiltunen Thoren M."/>
            <person name="Johannesson H."/>
        </authorList>
    </citation>
    <scope>NUCLEOTIDE SEQUENCE</scope>
    <source>
        <strain evidence="2">PSN293</strain>
    </source>
</reference>
<dbReference type="InterPro" id="IPR035979">
    <property type="entry name" value="RBD_domain_sf"/>
</dbReference>